<keyword evidence="11" id="KW-1185">Reference proteome</keyword>
<keyword evidence="4 8" id="KW-0805">Transcription regulation</keyword>
<dbReference type="SUPFAM" id="SSF140718">
    <property type="entry name" value="Mediator hinge subcomplex-like"/>
    <property type="match status" value="1"/>
</dbReference>
<dbReference type="OrthoDB" id="10253553at2759"/>
<dbReference type="Pfam" id="PF05983">
    <property type="entry name" value="Med7"/>
    <property type="match status" value="1"/>
</dbReference>
<proteinExistence type="inferred from homology"/>
<dbReference type="GO" id="GO:0016592">
    <property type="term" value="C:mediator complex"/>
    <property type="evidence" value="ECO:0007669"/>
    <property type="project" value="InterPro"/>
</dbReference>
<dbReference type="InterPro" id="IPR009244">
    <property type="entry name" value="Mediatior_Med7"/>
</dbReference>
<dbReference type="GO" id="GO:0006357">
    <property type="term" value="P:regulation of transcription by RNA polymerase II"/>
    <property type="evidence" value="ECO:0007669"/>
    <property type="project" value="InterPro"/>
</dbReference>
<sequence length="369" mass="41726">MASPSGSGGGRASESKSQTSTPIPAPAQALQAIFPPPAAVHKHFTLSNLRKFKVLCEYHHARPELDRWARLEPSERLVQQKEVLRMNAESNEAATRALEGEEEQGGRSRAQEQDEEIDLLAQLDPPRLDWIEQDGHYWCWGQFVHIQPAKPTLEGTGVPKLYVEPVDYRAALLTLLRSFLMTQLQLVNTLTHPPADYTVWQNVGNGGLDGGAGVGMQGGQHAMQQQQQQQLQAVERYTALDQWEHLRSICINIQHLINEIRPRQARKDLKQLMRDQIDRRKEQTRLLALRCQEMRKEIQTLGLSFELDRGDELHEWSKHQQEQQQERSHDPSSAETQGDAAGMHPAKAQHGVEDLGGKTLLLSHTMQVD</sequence>
<dbReference type="AlphaFoldDB" id="A0A0N7L8V6"/>
<evidence type="ECO:0000256" key="6">
    <source>
        <dbReference type="ARBA" id="ARBA00023163"/>
    </source>
</evidence>
<dbReference type="InterPro" id="IPR037212">
    <property type="entry name" value="Med7/Med21-like"/>
</dbReference>
<evidence type="ECO:0000313" key="11">
    <source>
        <dbReference type="Proteomes" id="UP000054845"/>
    </source>
</evidence>
<evidence type="ECO:0000313" key="10">
    <source>
        <dbReference type="EMBL" id="CEH12050.1"/>
    </source>
</evidence>
<name>A0A0N7L8V6_9BASI</name>
<comment type="subunit">
    <text evidence="8">Component of the Mediator complex.</text>
</comment>
<dbReference type="STRING" id="401625.A0A0N7L8V6"/>
<comment type="function">
    <text evidence="8">Component of the Mediator complex, a coactivator involved in the regulated transcription of nearly all RNA polymerase II-dependent genes. Mediator functions as a bridge to convey information from gene-specific regulatory proteins to the basal RNA polymerase II transcription machinery.</text>
</comment>
<dbReference type="GO" id="GO:0003712">
    <property type="term" value="F:transcription coregulator activity"/>
    <property type="evidence" value="ECO:0007669"/>
    <property type="project" value="InterPro"/>
</dbReference>
<evidence type="ECO:0000256" key="2">
    <source>
        <dbReference type="ARBA" id="ARBA00009994"/>
    </source>
</evidence>
<protein>
    <recommendedName>
        <fullName evidence="3 8">Mediator of RNA polymerase II transcription subunit 7</fullName>
    </recommendedName>
</protein>
<dbReference type="Gene3D" id="6.10.140.200">
    <property type="match status" value="1"/>
</dbReference>
<feature type="region of interest" description="Disordered" evidence="9">
    <location>
        <begin position="93"/>
        <end position="114"/>
    </location>
</feature>
<dbReference type="PANTHER" id="PTHR21428:SF11">
    <property type="entry name" value="MEDIATOR OF RNA POLYMERASE II TRANSCRIPTION SUBUNIT 7"/>
    <property type="match status" value="1"/>
</dbReference>
<keyword evidence="7 8" id="KW-0539">Nucleus</keyword>
<evidence type="ECO:0000256" key="9">
    <source>
        <dbReference type="SAM" id="MobiDB-lite"/>
    </source>
</evidence>
<dbReference type="EMBL" id="CCYA01000118">
    <property type="protein sequence ID" value="CEH12050.1"/>
    <property type="molecule type" value="Genomic_DNA"/>
</dbReference>
<evidence type="ECO:0000256" key="5">
    <source>
        <dbReference type="ARBA" id="ARBA00023159"/>
    </source>
</evidence>
<comment type="similarity">
    <text evidence="2 8">Belongs to the Mediator complex subunit 7 family.</text>
</comment>
<dbReference type="InterPro" id="IPR044888">
    <property type="entry name" value="Mediatior_Med7_sf"/>
</dbReference>
<keyword evidence="5 8" id="KW-0010">Activator</keyword>
<dbReference type="PANTHER" id="PTHR21428">
    <property type="entry name" value="MEDIATOR OF RNA POLYMERASE II TRANSCRIPTION SUBUNIT 7"/>
    <property type="match status" value="1"/>
</dbReference>
<organism evidence="10 11">
    <name type="scientific">Ceraceosorus bombacis</name>
    <dbReference type="NCBI Taxonomy" id="401625"/>
    <lineage>
        <taxon>Eukaryota</taxon>
        <taxon>Fungi</taxon>
        <taxon>Dikarya</taxon>
        <taxon>Basidiomycota</taxon>
        <taxon>Ustilaginomycotina</taxon>
        <taxon>Exobasidiomycetes</taxon>
        <taxon>Ceraceosorales</taxon>
        <taxon>Ceraceosoraceae</taxon>
        <taxon>Ceraceosorus</taxon>
    </lineage>
</organism>
<reference evidence="11" key="1">
    <citation type="submission" date="2014-09" db="EMBL/GenBank/DDBJ databases">
        <authorList>
            <person name="Sharma Rahul"/>
            <person name="Thines Marco"/>
        </authorList>
    </citation>
    <scope>NUCLEOTIDE SEQUENCE [LARGE SCALE GENOMIC DNA]</scope>
</reference>
<feature type="compositionally biased region" description="Basic and acidic residues" evidence="9">
    <location>
        <begin position="315"/>
        <end position="332"/>
    </location>
</feature>
<evidence type="ECO:0000256" key="1">
    <source>
        <dbReference type="ARBA" id="ARBA00004123"/>
    </source>
</evidence>
<keyword evidence="6 8" id="KW-0804">Transcription</keyword>
<feature type="region of interest" description="Disordered" evidence="9">
    <location>
        <begin position="1"/>
        <end position="23"/>
    </location>
</feature>
<evidence type="ECO:0000256" key="4">
    <source>
        <dbReference type="ARBA" id="ARBA00023015"/>
    </source>
</evidence>
<dbReference type="GO" id="GO:0070847">
    <property type="term" value="C:core mediator complex"/>
    <property type="evidence" value="ECO:0007669"/>
    <property type="project" value="TreeGrafter"/>
</dbReference>
<dbReference type="Proteomes" id="UP000054845">
    <property type="component" value="Unassembled WGS sequence"/>
</dbReference>
<evidence type="ECO:0000256" key="3">
    <source>
        <dbReference type="ARBA" id="ARBA00020631"/>
    </source>
</evidence>
<feature type="compositionally biased region" description="Gly residues" evidence="9">
    <location>
        <begin position="1"/>
        <end position="11"/>
    </location>
</feature>
<feature type="region of interest" description="Disordered" evidence="9">
    <location>
        <begin position="315"/>
        <end position="354"/>
    </location>
</feature>
<evidence type="ECO:0000256" key="8">
    <source>
        <dbReference type="RuleBase" id="RU364060"/>
    </source>
</evidence>
<evidence type="ECO:0000256" key="7">
    <source>
        <dbReference type="ARBA" id="ARBA00023242"/>
    </source>
</evidence>
<accession>A0A0N7L8V6</accession>
<comment type="subcellular location">
    <subcellularLocation>
        <location evidence="1 8">Nucleus</location>
    </subcellularLocation>
</comment>